<dbReference type="Gene3D" id="3.30.70.1260">
    <property type="entry name" value="bacterial protein sp0830 like"/>
    <property type="match status" value="1"/>
</dbReference>
<proteinExistence type="predicted"/>
<dbReference type="InterPro" id="IPR012545">
    <property type="entry name" value="DUF1697"/>
</dbReference>
<organism evidence="1 2">
    <name type="scientific">Actinoplanes palleronii</name>
    <dbReference type="NCBI Taxonomy" id="113570"/>
    <lineage>
        <taxon>Bacteria</taxon>
        <taxon>Bacillati</taxon>
        <taxon>Actinomycetota</taxon>
        <taxon>Actinomycetes</taxon>
        <taxon>Micromonosporales</taxon>
        <taxon>Micromonosporaceae</taxon>
        <taxon>Actinoplanes</taxon>
    </lineage>
</organism>
<dbReference type="Proteomes" id="UP000624709">
    <property type="component" value="Unassembled WGS sequence"/>
</dbReference>
<dbReference type="EMBL" id="BOMS01000090">
    <property type="protein sequence ID" value="GIE69648.1"/>
    <property type="molecule type" value="Genomic_DNA"/>
</dbReference>
<evidence type="ECO:0000313" key="1">
    <source>
        <dbReference type="EMBL" id="GIE69648.1"/>
    </source>
</evidence>
<accession>A0ABQ4BG40</accession>
<dbReference type="PANTHER" id="PTHR36439">
    <property type="entry name" value="BLL4334 PROTEIN"/>
    <property type="match status" value="1"/>
</dbReference>
<gene>
    <name evidence="1" type="ORF">Apa02nite_057560</name>
</gene>
<dbReference type="PIRSF" id="PIRSF008502">
    <property type="entry name" value="UCP008502"/>
    <property type="match status" value="1"/>
</dbReference>
<dbReference type="Pfam" id="PF08002">
    <property type="entry name" value="DUF1697"/>
    <property type="match status" value="1"/>
</dbReference>
<reference evidence="1 2" key="1">
    <citation type="submission" date="2021-01" db="EMBL/GenBank/DDBJ databases">
        <title>Whole genome shotgun sequence of Actinoplanes palleronii NBRC 14916.</title>
        <authorList>
            <person name="Komaki H."/>
            <person name="Tamura T."/>
        </authorList>
    </citation>
    <scope>NUCLEOTIDE SEQUENCE [LARGE SCALE GENOMIC DNA]</scope>
    <source>
        <strain evidence="1 2">NBRC 14916</strain>
    </source>
</reference>
<evidence type="ECO:0008006" key="3">
    <source>
        <dbReference type="Google" id="ProtNLM"/>
    </source>
</evidence>
<name>A0ABQ4BG40_9ACTN</name>
<comment type="caution">
    <text evidence="1">The sequence shown here is derived from an EMBL/GenBank/DDBJ whole genome shotgun (WGS) entry which is preliminary data.</text>
</comment>
<keyword evidence="2" id="KW-1185">Reference proteome</keyword>
<dbReference type="Gene3D" id="3.30.70.1280">
    <property type="entry name" value="SP0830-like domains"/>
    <property type="match status" value="1"/>
</dbReference>
<dbReference type="RefSeq" id="WP_203827819.1">
    <property type="nucleotide sequence ID" value="NZ_BAAATY010000040.1"/>
</dbReference>
<protein>
    <recommendedName>
        <fullName evidence="3">DUF1697 domain-containing protein</fullName>
    </recommendedName>
</protein>
<evidence type="ECO:0000313" key="2">
    <source>
        <dbReference type="Proteomes" id="UP000624709"/>
    </source>
</evidence>
<sequence>MREVKTFLILLRGINVGGKNKVPMAELRNCLEGLGFLDVSTFIASGNVVLTSDRTAVEVAAQIEAALPEAFQLDSELIKVLVLTRDQLQSVVDDRPEGFGDQPDKYHSDAIFLMGVTSAEVMPIFNPREGVDRVWPGHGVVYAERLSAQRTKSRLSAMMASPLYKSMTVRSWNTTVKLLEMLHARGTSGER</sequence>
<dbReference type="SUPFAM" id="SSF160379">
    <property type="entry name" value="SP0830-like"/>
    <property type="match status" value="1"/>
</dbReference>
<dbReference type="PANTHER" id="PTHR36439:SF1">
    <property type="entry name" value="DUF1697 DOMAIN-CONTAINING PROTEIN"/>
    <property type="match status" value="1"/>
</dbReference>